<dbReference type="Gene3D" id="1.10.1220.190">
    <property type="entry name" value="VirC2, RHH domain"/>
    <property type="match status" value="1"/>
</dbReference>
<evidence type="ECO:0000313" key="3">
    <source>
        <dbReference type="Proteomes" id="UP000218606"/>
    </source>
</evidence>
<geneLocation type="plasmid" evidence="3">
    <name>pp13_g</name>
</geneLocation>
<name>A0AAN1GVQ9_9RHOB</name>
<accession>A0AAN1GVQ9</accession>
<protein>
    <submittedName>
        <fullName evidence="2">Uncharacterized protein</fullName>
    </submittedName>
</protein>
<evidence type="ECO:0000256" key="1">
    <source>
        <dbReference type="SAM" id="MobiDB-lite"/>
    </source>
</evidence>
<dbReference type="AlphaFoldDB" id="A0AAN1GVQ9"/>
<dbReference type="EMBL" id="CP010774">
    <property type="protein sequence ID" value="ATG46025.1"/>
    <property type="molecule type" value="Genomic_DNA"/>
</dbReference>
<dbReference type="RefSeq" id="WP_096873630.1">
    <property type="nucleotide sequence ID" value="NZ_CP010774.1"/>
</dbReference>
<feature type="region of interest" description="Disordered" evidence="1">
    <location>
        <begin position="1"/>
        <end position="105"/>
    </location>
</feature>
<keyword evidence="2" id="KW-0614">Plasmid</keyword>
<dbReference type="Proteomes" id="UP000218606">
    <property type="component" value="Plasmid pP13_g"/>
</dbReference>
<organism evidence="2 3">
    <name type="scientific">Phaeobacter piscinae</name>
    <dbReference type="NCBI Taxonomy" id="1580596"/>
    <lineage>
        <taxon>Bacteria</taxon>
        <taxon>Pseudomonadati</taxon>
        <taxon>Pseudomonadota</taxon>
        <taxon>Alphaproteobacteria</taxon>
        <taxon>Rhodobacterales</taxon>
        <taxon>Roseobacteraceae</taxon>
        <taxon>Phaeobacter</taxon>
    </lineage>
</organism>
<proteinExistence type="predicted"/>
<gene>
    <name evidence="2" type="ORF">PhaeoP13_04143</name>
</gene>
<sequence>MPLRKSKVEYAELRARATGSKGHLGSETEAPSDPKTENATDAASKPEKAETPEVNSSKEEPVKAEPPAKKPAPKSVASKKPLAPEVKPLVKPQGSKQKQEVRPNVASKAGEGNYVRIVMHPIAAGLCREYDEIAEAMDIPTANKVILSRAIEAVTDVSQLPIDPKAKPYGRREGQKLETKRSVDPRLSEAVKAAYDPLNIMTEHTLAAKTAECLIANYIRLKG</sequence>
<dbReference type="InterPro" id="IPR038473">
    <property type="entry name" value="VirC2_C_sf"/>
</dbReference>
<reference evidence="2 3" key="1">
    <citation type="journal article" date="2017" name="Front. Microbiol.">
        <title>Phaeobacter piscinae sp. nov., a species of the Roseobacter group and potential aquaculture probiont.</title>
        <authorList>
            <person name="Sonnenschein E.C."/>
            <person name="Phippen C.B.W."/>
            <person name="Nielsen K.F."/>
            <person name="Mateiu R.V."/>
            <person name="Melchiorsen J."/>
            <person name="Gram L."/>
            <person name="Overmann J."/>
            <person name="Freese H.M."/>
        </authorList>
    </citation>
    <scope>NUCLEOTIDE SEQUENCE [LARGE SCALE GENOMIC DNA]</scope>
    <source>
        <strain evidence="2 3">P13</strain>
    </source>
</reference>
<evidence type="ECO:0000313" key="2">
    <source>
        <dbReference type="EMBL" id="ATG46025.1"/>
    </source>
</evidence>
<feature type="compositionally biased region" description="Basic and acidic residues" evidence="1">
    <location>
        <begin position="32"/>
        <end position="68"/>
    </location>
</feature>
<feature type="compositionally biased region" description="Basic and acidic residues" evidence="1">
    <location>
        <begin position="1"/>
        <end position="15"/>
    </location>
</feature>